<dbReference type="OrthoDB" id="294702at2759"/>
<feature type="domain" description="Serine aminopeptidase S33" evidence="1">
    <location>
        <begin position="72"/>
        <end position="323"/>
    </location>
</feature>
<evidence type="ECO:0000259" key="1">
    <source>
        <dbReference type="Pfam" id="PF12146"/>
    </source>
</evidence>
<dbReference type="Pfam" id="PF12146">
    <property type="entry name" value="Hydrolase_4"/>
    <property type="match status" value="1"/>
</dbReference>
<reference evidence="2" key="1">
    <citation type="journal article" date="2013" name="Genome Biol.">
        <title>Reference genomes and transcriptomes of Nicotiana sylvestris and Nicotiana tomentosiformis.</title>
        <authorList>
            <person name="Sierro N."/>
            <person name="Battey J.N."/>
            <person name="Ouadi S."/>
            <person name="Bovet L."/>
            <person name="Goepfert S."/>
            <person name="Bakaher N."/>
            <person name="Peitsch M.C."/>
            <person name="Ivanov N.V."/>
        </authorList>
    </citation>
    <scope>NUCLEOTIDE SEQUENCE [LARGE SCALE GENOMIC DNA]</scope>
</reference>
<keyword evidence="2" id="KW-1185">Reference proteome</keyword>
<evidence type="ECO:0000313" key="2">
    <source>
        <dbReference type="Proteomes" id="UP000189701"/>
    </source>
</evidence>
<sequence length="336" mass="38289">MNMAENIRSEDLIKAEEKKETSINTIPFYKLFSFADATDKILMFFGTAGATGNGLCQVLVAVLFGDLIDSFGLNKTSDVLQAVSKEMMNKMGIYLIQYDRSGYGESDPNPKRSLRSEASDIEELADNLQLGSKFYIICSSMGCYPTWGCIKHIPHRLAGVAFVVPIVNYQWPSLPHNLTKDDQRKKDYWLMTMTAKYIPKLLQWWAIRKTSTNDPKTTYFTSKDLEIIKNLPGFQGFSPEKLRNRSIFNNLCSDFLVAFSSWDFDPSELSNPFPENGQSCVHIWQGSEDKVINLKIQRHIAERLPWIQYHEVPNNGHLLIYDTTVCEAILRSLLIG</sequence>
<proteinExistence type="predicted"/>
<dbReference type="eggNOG" id="KOG0055">
    <property type="taxonomic scope" value="Eukaryota"/>
</dbReference>
<dbReference type="SUPFAM" id="SSF53474">
    <property type="entry name" value="alpha/beta-Hydrolases"/>
    <property type="match status" value="1"/>
</dbReference>
<dbReference type="InterPro" id="IPR022742">
    <property type="entry name" value="Hydrolase_4"/>
</dbReference>
<dbReference type="GeneID" id="104246110"/>
<dbReference type="PANTHER" id="PTHR45763:SF26">
    <property type="entry name" value="AB HYDROLASE-1 DOMAIN-CONTAINING PROTEIN"/>
    <property type="match status" value="1"/>
</dbReference>
<dbReference type="KEGG" id="nsy:104246110"/>
<name>A0A1U7Y7Q4_NICSY</name>
<dbReference type="InterPro" id="IPR029058">
    <property type="entry name" value="AB_hydrolase_fold"/>
</dbReference>
<dbReference type="PANTHER" id="PTHR45763">
    <property type="entry name" value="HYDROLASE, ALPHA/BETA FOLD FAMILY PROTEIN, EXPRESSED-RELATED"/>
    <property type="match status" value="1"/>
</dbReference>
<dbReference type="RefSeq" id="XP_009800157.1">
    <property type="nucleotide sequence ID" value="XM_009801855.1"/>
</dbReference>
<gene>
    <name evidence="3" type="primary">LOC104246110</name>
</gene>
<reference evidence="3" key="2">
    <citation type="submission" date="2025-08" db="UniProtKB">
        <authorList>
            <consortium name="RefSeq"/>
        </authorList>
    </citation>
    <scope>IDENTIFICATION</scope>
    <source>
        <tissue evidence="3">Leaf</tissue>
    </source>
</reference>
<dbReference type="AlphaFoldDB" id="A0A1U7Y7Q4"/>
<evidence type="ECO:0000313" key="3">
    <source>
        <dbReference type="RefSeq" id="XP_009800157.1"/>
    </source>
</evidence>
<organism evidence="2 3">
    <name type="scientific">Nicotiana sylvestris</name>
    <name type="common">Wood tobacco</name>
    <name type="synonym">South American tobacco</name>
    <dbReference type="NCBI Taxonomy" id="4096"/>
    <lineage>
        <taxon>Eukaryota</taxon>
        <taxon>Viridiplantae</taxon>
        <taxon>Streptophyta</taxon>
        <taxon>Embryophyta</taxon>
        <taxon>Tracheophyta</taxon>
        <taxon>Spermatophyta</taxon>
        <taxon>Magnoliopsida</taxon>
        <taxon>eudicotyledons</taxon>
        <taxon>Gunneridae</taxon>
        <taxon>Pentapetalae</taxon>
        <taxon>asterids</taxon>
        <taxon>lamiids</taxon>
        <taxon>Solanales</taxon>
        <taxon>Solanaceae</taxon>
        <taxon>Nicotianoideae</taxon>
        <taxon>Nicotianeae</taxon>
        <taxon>Nicotiana</taxon>
    </lineage>
</organism>
<dbReference type="Gene3D" id="3.40.50.1820">
    <property type="entry name" value="alpha/beta hydrolase"/>
    <property type="match status" value="1"/>
</dbReference>
<accession>A0A1U7Y7Q4</accession>
<dbReference type="Proteomes" id="UP000189701">
    <property type="component" value="Unplaced"/>
</dbReference>
<protein>
    <submittedName>
        <fullName evidence="3">Uncharacterized protein LOC104246110</fullName>
    </submittedName>
</protein>